<dbReference type="GO" id="GO:0004803">
    <property type="term" value="F:transposase activity"/>
    <property type="evidence" value="ECO:0007669"/>
    <property type="project" value="InterPro"/>
</dbReference>
<evidence type="ECO:0000313" key="5">
    <source>
        <dbReference type="Proteomes" id="UP000006728"/>
    </source>
</evidence>
<dbReference type="Proteomes" id="UP000006728">
    <property type="component" value="Chromosome"/>
</dbReference>
<dbReference type="EMBL" id="AM420293">
    <property type="protein sequence ID" value="CAM02120.1"/>
    <property type="molecule type" value="Genomic_DNA"/>
</dbReference>
<dbReference type="HOGENOM" id="CLU_055261_1_4_11"/>
<dbReference type="PANTHER" id="PTHR30007:SF1">
    <property type="entry name" value="BLR1914 PROTEIN"/>
    <property type="match status" value="1"/>
</dbReference>
<dbReference type="KEGG" id="sen:SACE_2529"/>
<dbReference type="STRING" id="405948.SACE_2529"/>
<dbReference type="Pfam" id="PF01609">
    <property type="entry name" value="DDE_Tnp_1"/>
    <property type="match status" value="1"/>
</dbReference>
<dbReference type="GO" id="GO:0006313">
    <property type="term" value="P:DNA transposition"/>
    <property type="evidence" value="ECO:0007669"/>
    <property type="project" value="InterPro"/>
</dbReference>
<dbReference type="EMBL" id="AM420293">
    <property type="protein sequence ID" value="CAM01821.1"/>
    <property type="molecule type" value="Genomic_DNA"/>
</dbReference>
<accession>A4FCP6</accession>
<dbReference type="InterPro" id="IPR002559">
    <property type="entry name" value="Transposase_11"/>
</dbReference>
<keyword evidence="5" id="KW-1185">Reference proteome</keyword>
<dbReference type="AlphaFoldDB" id="A4FCP6"/>
<evidence type="ECO:0000259" key="1">
    <source>
        <dbReference type="Pfam" id="PF01609"/>
    </source>
</evidence>
<dbReference type="KEGG" id="sen:SACE_4837"/>
<evidence type="ECO:0000313" key="4">
    <source>
        <dbReference type="EMBL" id="CAM04102.1"/>
    </source>
</evidence>
<gene>
    <name evidence="2" type="ordered locus">SACE_2529</name>
    <name evidence="3" type="ordered locus">SACE_2841</name>
    <name evidence="4" type="ordered locus">SACE_4837</name>
</gene>
<dbReference type="EMBL" id="AM420293">
    <property type="protein sequence ID" value="CAM04102.1"/>
    <property type="molecule type" value="Genomic_DNA"/>
</dbReference>
<sequence>MSERGGIPLAVVVSAANRNDHRELEAVVDSVAPVKVPTGRPRRRPHKLHGDKGYDFPVCRNALRRRGIIARIARRGIESAKRLGRHRYVIERTLEWVSRFRRLARRYERKAAHYAAFVQLACAAICYRRAVKLDLLIHNNPK</sequence>
<dbReference type="NCBIfam" id="NF033580">
    <property type="entry name" value="transpos_IS5_3"/>
    <property type="match status" value="1"/>
</dbReference>
<reference evidence="2 5" key="1">
    <citation type="journal article" date="2007" name="Nat. Biotechnol.">
        <title>Complete genome sequence of the erythromycin-producing bacterium Saccharopolyspora erythraea NRRL23338.</title>
        <authorList>
            <person name="Oliynyk M."/>
            <person name="Samborskyy M."/>
            <person name="Lester J.B."/>
            <person name="Mironenko T."/>
            <person name="Scott N."/>
            <person name="Dickens S."/>
            <person name="Haydock S.F."/>
            <person name="Leadlay P.F."/>
        </authorList>
    </citation>
    <scope>NUCLEOTIDE SEQUENCE [LARGE SCALE GENOMIC DNA]</scope>
    <source>
        <strain evidence="5">ATCC 11635 / DSM 40517 / JCM 4748 / NBRC 13426 / NCIMB 8594 / NRRL 2338</strain>
        <strain evidence="2">NRRL 2338</strain>
    </source>
</reference>
<dbReference type="eggNOG" id="COG3293">
    <property type="taxonomic scope" value="Bacteria"/>
</dbReference>
<dbReference type="PANTHER" id="PTHR30007">
    <property type="entry name" value="PHP DOMAIN PROTEIN"/>
    <property type="match status" value="1"/>
</dbReference>
<protein>
    <submittedName>
        <fullName evidence="2">IS1647-like transposase</fullName>
    </submittedName>
</protein>
<evidence type="ECO:0000313" key="3">
    <source>
        <dbReference type="EMBL" id="CAM02120.1"/>
    </source>
</evidence>
<dbReference type="KEGG" id="sen:SACE_2841"/>
<organism evidence="2 5">
    <name type="scientific">Saccharopolyspora erythraea (strain ATCC 11635 / DSM 40517 / JCM 4748 / NBRC 13426 / NCIMB 8594 / NRRL 2338)</name>
    <dbReference type="NCBI Taxonomy" id="405948"/>
    <lineage>
        <taxon>Bacteria</taxon>
        <taxon>Bacillati</taxon>
        <taxon>Actinomycetota</taxon>
        <taxon>Actinomycetes</taxon>
        <taxon>Pseudonocardiales</taxon>
        <taxon>Pseudonocardiaceae</taxon>
        <taxon>Saccharopolyspora</taxon>
    </lineage>
</organism>
<proteinExistence type="predicted"/>
<feature type="domain" description="Transposase IS4-like" evidence="1">
    <location>
        <begin position="2"/>
        <end position="124"/>
    </location>
</feature>
<evidence type="ECO:0000313" key="2">
    <source>
        <dbReference type="EMBL" id="CAM01821.1"/>
    </source>
</evidence>
<name>A4FCP6_SACEN</name>
<dbReference type="GO" id="GO:0003677">
    <property type="term" value="F:DNA binding"/>
    <property type="evidence" value="ECO:0007669"/>
    <property type="project" value="InterPro"/>
</dbReference>